<dbReference type="EMBL" id="HF548018">
    <property type="protein sequence ID" value="CCO13729.1"/>
    <property type="molecule type" value="Genomic_DNA"/>
</dbReference>
<reference evidence="1" key="1">
    <citation type="submission" date="2012-10" db="EMBL/GenBank/DDBJ databases">
        <title>Direct identification of alternative open reading frame translation products in human.</title>
        <authorList>
            <person name="Vanderperre B."/>
            <person name="Lucier J.-F."/>
            <person name="Motard J."/>
            <person name="Tremblay G."/>
            <person name="Vanderperre S."/>
            <person name="Wisztorski M."/>
            <person name="Salzet M."/>
            <person name="Boisvert F.-M."/>
            <person name="Roucou X."/>
        </authorList>
    </citation>
    <scope>NUCLEOTIDE SEQUENCE</scope>
</reference>
<evidence type="ECO:0000313" key="1">
    <source>
        <dbReference type="EMBL" id="CCO13729.1"/>
    </source>
</evidence>
<gene>
    <name evidence="1" type="primary">FAM179B</name>
</gene>
<organism evidence="1">
    <name type="scientific">Homo sapiens</name>
    <name type="common">Human</name>
    <dbReference type="NCBI Taxonomy" id="9606"/>
    <lineage>
        <taxon>Eukaryota</taxon>
        <taxon>Metazoa</taxon>
        <taxon>Chordata</taxon>
        <taxon>Craniata</taxon>
        <taxon>Vertebrata</taxon>
        <taxon>Euteleostomi</taxon>
        <taxon>Mammalia</taxon>
        <taxon>Eutheria</taxon>
        <taxon>Euarchontoglires</taxon>
        <taxon>Primates</taxon>
        <taxon>Haplorrhini</taxon>
        <taxon>Catarrhini</taxon>
        <taxon>Hominidae</taxon>
        <taxon>Homo</taxon>
    </lineage>
</organism>
<accession>L0R5A8</accession>
<dbReference type="ChiTaRS" id="FAM179B">
    <property type="organism name" value="human"/>
</dbReference>
<name>L0R5A8_HUMAN</name>
<protein>
    <submittedName>
        <fullName evidence="1">Alternative protein FAM179B</fullName>
    </submittedName>
</protein>
<dbReference type="AlphaFoldDB" id="L0R5A8"/>
<proteinExistence type="predicted"/>
<sequence>MLASILAVRHSKHLVVKQSVLPQMVKIQVQELTSFHPILSHHLELVQSIHLLLLYLQRSLKIILLISQIPGLLKASKDYQSQVHRRSLSAKNRLILRVEIMEKILKKNLQFSLHLPW</sequence>